<protein>
    <submittedName>
        <fullName evidence="2">Uncharacterized protein</fullName>
    </submittedName>
</protein>
<evidence type="ECO:0000256" key="1">
    <source>
        <dbReference type="SAM" id="SignalP"/>
    </source>
</evidence>
<organism evidence="2">
    <name type="scientific">Arundo donax</name>
    <name type="common">Giant reed</name>
    <name type="synonym">Donax arundinaceus</name>
    <dbReference type="NCBI Taxonomy" id="35708"/>
    <lineage>
        <taxon>Eukaryota</taxon>
        <taxon>Viridiplantae</taxon>
        <taxon>Streptophyta</taxon>
        <taxon>Embryophyta</taxon>
        <taxon>Tracheophyta</taxon>
        <taxon>Spermatophyta</taxon>
        <taxon>Magnoliopsida</taxon>
        <taxon>Liliopsida</taxon>
        <taxon>Poales</taxon>
        <taxon>Poaceae</taxon>
        <taxon>PACMAD clade</taxon>
        <taxon>Arundinoideae</taxon>
        <taxon>Arundineae</taxon>
        <taxon>Arundo</taxon>
    </lineage>
</organism>
<feature type="chain" id="PRO_5002064768" evidence="1">
    <location>
        <begin position="23"/>
        <end position="49"/>
    </location>
</feature>
<sequence length="49" mass="5665">MFLFSFAHVILVGLHVMEDICSHYLISMPHHFTFPACLFFSPQMSSMTD</sequence>
<keyword evidence="1" id="KW-0732">Signal</keyword>
<dbReference type="AlphaFoldDB" id="A0A0A9FQE0"/>
<feature type="signal peptide" evidence="1">
    <location>
        <begin position="1"/>
        <end position="22"/>
    </location>
</feature>
<dbReference type="EMBL" id="GBRH01185375">
    <property type="protein sequence ID" value="JAE12521.1"/>
    <property type="molecule type" value="Transcribed_RNA"/>
</dbReference>
<proteinExistence type="predicted"/>
<accession>A0A0A9FQE0</accession>
<name>A0A0A9FQE0_ARUDO</name>
<evidence type="ECO:0000313" key="2">
    <source>
        <dbReference type="EMBL" id="JAE12521.1"/>
    </source>
</evidence>
<reference evidence="2" key="1">
    <citation type="submission" date="2014-09" db="EMBL/GenBank/DDBJ databases">
        <authorList>
            <person name="Magalhaes I.L.F."/>
            <person name="Oliveira U."/>
            <person name="Santos F.R."/>
            <person name="Vidigal T.H.D.A."/>
            <person name="Brescovit A.D."/>
            <person name="Santos A.J."/>
        </authorList>
    </citation>
    <scope>NUCLEOTIDE SEQUENCE</scope>
    <source>
        <tissue evidence="2">Shoot tissue taken approximately 20 cm above the soil surface</tissue>
    </source>
</reference>
<reference evidence="2" key="2">
    <citation type="journal article" date="2015" name="Data Brief">
        <title>Shoot transcriptome of the giant reed, Arundo donax.</title>
        <authorList>
            <person name="Barrero R.A."/>
            <person name="Guerrero F.D."/>
            <person name="Moolhuijzen P."/>
            <person name="Goolsby J.A."/>
            <person name="Tidwell J."/>
            <person name="Bellgard S.E."/>
            <person name="Bellgard M.I."/>
        </authorList>
    </citation>
    <scope>NUCLEOTIDE SEQUENCE</scope>
    <source>
        <tissue evidence="2">Shoot tissue taken approximately 20 cm above the soil surface</tissue>
    </source>
</reference>